<dbReference type="EMBL" id="BMAO01022891">
    <property type="protein sequence ID" value="GFQ85279.1"/>
    <property type="molecule type" value="Genomic_DNA"/>
</dbReference>
<dbReference type="Proteomes" id="UP000887116">
    <property type="component" value="Unassembled WGS sequence"/>
</dbReference>
<keyword evidence="2" id="KW-1185">Reference proteome</keyword>
<accession>A0A8X6KU75</accession>
<protein>
    <submittedName>
        <fullName evidence="1">Uncharacterized protein</fullName>
    </submittedName>
</protein>
<dbReference type="AlphaFoldDB" id="A0A8X6KU75"/>
<evidence type="ECO:0000313" key="1">
    <source>
        <dbReference type="EMBL" id="GFQ85279.1"/>
    </source>
</evidence>
<evidence type="ECO:0000313" key="2">
    <source>
        <dbReference type="Proteomes" id="UP000887116"/>
    </source>
</evidence>
<gene>
    <name evidence="1" type="ORF">TNCT_614321</name>
</gene>
<reference evidence="1" key="1">
    <citation type="submission" date="2020-07" db="EMBL/GenBank/DDBJ databases">
        <title>Multicomponent nature underlies the extraordinary mechanical properties of spider dragline silk.</title>
        <authorList>
            <person name="Kono N."/>
            <person name="Nakamura H."/>
            <person name="Mori M."/>
            <person name="Yoshida Y."/>
            <person name="Ohtoshi R."/>
            <person name="Malay A.D."/>
            <person name="Moran D.A.P."/>
            <person name="Tomita M."/>
            <person name="Numata K."/>
            <person name="Arakawa K."/>
        </authorList>
    </citation>
    <scope>NUCLEOTIDE SEQUENCE</scope>
</reference>
<dbReference type="OrthoDB" id="6456013at2759"/>
<sequence>MEREPFKRAEVCCVLLEITTLISVVIYCNRVCSEEGPFEIERVNKRVRKADSIAGGVSGTTPDVLICMLPETGRWKGGHLHLRMSRFSYHNHHSGR</sequence>
<proteinExistence type="predicted"/>
<organism evidence="1 2">
    <name type="scientific">Trichonephila clavata</name>
    <name type="common">Joro spider</name>
    <name type="synonym">Nephila clavata</name>
    <dbReference type="NCBI Taxonomy" id="2740835"/>
    <lineage>
        <taxon>Eukaryota</taxon>
        <taxon>Metazoa</taxon>
        <taxon>Ecdysozoa</taxon>
        <taxon>Arthropoda</taxon>
        <taxon>Chelicerata</taxon>
        <taxon>Arachnida</taxon>
        <taxon>Araneae</taxon>
        <taxon>Araneomorphae</taxon>
        <taxon>Entelegynae</taxon>
        <taxon>Araneoidea</taxon>
        <taxon>Nephilidae</taxon>
        <taxon>Trichonephila</taxon>
    </lineage>
</organism>
<comment type="caution">
    <text evidence="1">The sequence shown here is derived from an EMBL/GenBank/DDBJ whole genome shotgun (WGS) entry which is preliminary data.</text>
</comment>
<name>A0A8X6KU75_TRICU</name>